<dbReference type="Gene3D" id="3.40.50.2300">
    <property type="match status" value="1"/>
</dbReference>
<dbReference type="Pfam" id="PF02518">
    <property type="entry name" value="HATPase_c"/>
    <property type="match status" value="1"/>
</dbReference>
<gene>
    <name evidence="18" type="ORF">DNG_00815</name>
</gene>
<dbReference type="SUPFAM" id="SSF47384">
    <property type="entry name" value="Homodimeric domain of signal transducing histidine kinase"/>
    <property type="match status" value="1"/>
</dbReference>
<feature type="region of interest" description="Disordered" evidence="15">
    <location>
        <begin position="443"/>
        <end position="463"/>
    </location>
</feature>
<feature type="compositionally biased region" description="Basic and acidic residues" evidence="15">
    <location>
        <begin position="907"/>
        <end position="920"/>
    </location>
</feature>
<dbReference type="InterPro" id="IPR004358">
    <property type="entry name" value="Sig_transdc_His_kin-like_C"/>
</dbReference>
<dbReference type="EC" id="2.7.13.3" evidence="3"/>
<feature type="compositionally biased region" description="Low complexity" evidence="15">
    <location>
        <begin position="749"/>
        <end position="758"/>
    </location>
</feature>
<comment type="catalytic activity">
    <reaction evidence="1">
        <text>ATP + protein L-histidine = ADP + protein N-phospho-L-histidine.</text>
        <dbReference type="EC" id="2.7.13.3"/>
    </reaction>
</comment>
<keyword evidence="7" id="KW-0547">Nucleotide-binding</keyword>
<evidence type="ECO:0000256" key="12">
    <source>
        <dbReference type="ARBA" id="ARBA00023136"/>
    </source>
</evidence>
<evidence type="ECO:0000256" key="15">
    <source>
        <dbReference type="SAM" id="MobiDB-lite"/>
    </source>
</evidence>
<dbReference type="PANTHER" id="PTHR43719:SF34">
    <property type="entry name" value="TWO-COMPONENT SYSTEM PROTEIN B"/>
    <property type="match status" value="1"/>
</dbReference>
<dbReference type="InterPro" id="IPR003661">
    <property type="entry name" value="HisK_dim/P_dom"/>
</dbReference>
<feature type="domain" description="Response regulatory" evidence="17">
    <location>
        <begin position="987"/>
        <end position="1107"/>
    </location>
</feature>
<dbReference type="Pfam" id="PF00072">
    <property type="entry name" value="Response_reg"/>
    <property type="match status" value="1"/>
</dbReference>
<dbReference type="SMART" id="SM00387">
    <property type="entry name" value="HATPase_c"/>
    <property type="match status" value="1"/>
</dbReference>
<evidence type="ECO:0000256" key="2">
    <source>
        <dbReference type="ARBA" id="ARBA00004370"/>
    </source>
</evidence>
<dbReference type="CDD" id="cd16922">
    <property type="entry name" value="HATPase_EvgS-ArcB-TorS-like"/>
    <property type="match status" value="1"/>
</dbReference>
<dbReference type="InterPro" id="IPR036097">
    <property type="entry name" value="HisK_dim/P_sf"/>
</dbReference>
<sequence length="1146" mass="124210">MRIAIREQLVLLVTLAVLVALAVVALPTWFFVHRFVIQVRKESLALTASLKAAKITADLELVRSNCRTIASRILLQKGLNSWYASRIPDTWTDTTEDLAIALSARSQTGLLQARIYTRDGSGERNGIVNVTGRNIQKIRLPYNNPDGSAVYLGDNDNDPYSSALFPNITYENLGTTNKENNLTEWGAYTLGNISLTHPSGLLLGPLSINESFSLVSVTLPIWDNDVPTFALGFLTIVASAAKLIANAYSAEGLGDTGVLLLAGPDSPANRFNSTIQSLLSSPPPNENFENVDVHYLLPSIPKAGESRHMEGIYKTNHTGLFPLAKYPAIREALVNPPKTVNSAGAMLSTTNEQGADVAVGFARTDSSLVNWTVIVEQARKEAYEPINGLTKILLACVFGTAGAIFSLTYPCAHISVMPIRRLKSATEKTVAPPGYEDGYFDAHFEGGDGETPGSGTHSSQRSQVSNKGWFDNMLTTVGILPTPAPRPTTKTPADADLLPFKIPGKVKDRKHFITDELTELTKTFNDMRDELLKQYTVLDDKVAVRTRELEISKKAAEAANESKTLFIANISHELKTPLNGIMGLAAVCMEEDDVGKIKQSLRTLYKSGDLLLHLLEDLLSFSKNQIGQQLALEQKEFSLIDIRSQILTIFDKQVRESNINFSVLFLQVESVDLVSQVKNGVEFKIPAMGPQGTGRLKDMCLYGDQHRILQVIINLVSNSLKFTPKGGKVEVRIRCLGETDEAVGHHVSRSSSSSNPGSKSRKRLGSTSTHSAGTVAPQGTALAINPMEPMNATELKYPTRGRSPTPPPPNAKSFVFEFEVEDTGPGIPEAMQQQVFEPFVQGDWGLSKKFGGTGLGLSICQQLANLMGGNITLRSTVGVGSVFTMQIPLKYLKDRTPSTASSSIRSHKVDIDSGDSECKGKPSSTVRPNPESKAASVLDPQPRLVGLRQPFFASDRPAPQSTQAKLATVETALAAKKGHPGACARLRVLVADDNSTNIEVVSKMLKLEDVYDVTVAKDGQEAYEQVKAAMAADRGFDVIFMDVQMPNVDGLQSTRLIRGMGYKSPIVALTAFSEESNVRECMESGMDEFLSKPIRRPALKQVLQKFATIPEEPESAATTPGLENGALAVGGDDVTRVVENGGAPNQ</sequence>
<keyword evidence="6" id="KW-0812">Transmembrane</keyword>
<evidence type="ECO:0000256" key="10">
    <source>
        <dbReference type="ARBA" id="ARBA00022989"/>
    </source>
</evidence>
<feature type="domain" description="Histidine kinase" evidence="16">
    <location>
        <begin position="569"/>
        <end position="891"/>
    </location>
</feature>
<evidence type="ECO:0000256" key="9">
    <source>
        <dbReference type="ARBA" id="ARBA00022840"/>
    </source>
</evidence>
<dbReference type="CDD" id="cd17546">
    <property type="entry name" value="REC_hyHK_CKI1_RcsC-like"/>
    <property type="match status" value="1"/>
</dbReference>
<feature type="region of interest" description="Disordered" evidence="15">
    <location>
        <begin position="896"/>
        <end position="936"/>
    </location>
</feature>
<comment type="caution">
    <text evidence="18">The sequence shown here is derived from an EMBL/GenBank/DDBJ whole genome shotgun (WGS) entry which is preliminary data.</text>
</comment>
<accession>A0AAE8SR37</accession>
<keyword evidence="9" id="KW-0067">ATP-binding</keyword>
<dbReference type="InterPro" id="IPR036890">
    <property type="entry name" value="HATPase_C_sf"/>
</dbReference>
<evidence type="ECO:0000256" key="14">
    <source>
        <dbReference type="PROSITE-ProRule" id="PRU00169"/>
    </source>
</evidence>
<protein>
    <recommendedName>
        <fullName evidence="3">histidine kinase</fullName>
        <ecNumber evidence="3">2.7.13.3</ecNumber>
    </recommendedName>
</protein>
<dbReference type="InterPro" id="IPR011006">
    <property type="entry name" value="CheY-like_superfamily"/>
</dbReference>
<dbReference type="InterPro" id="IPR050956">
    <property type="entry name" value="2C_system_His_kinase"/>
</dbReference>
<dbReference type="EMBL" id="ONZQ02000001">
    <property type="protein sequence ID" value="SPN97301.1"/>
    <property type="molecule type" value="Genomic_DNA"/>
</dbReference>
<proteinExistence type="predicted"/>
<dbReference type="SUPFAM" id="SSF52172">
    <property type="entry name" value="CheY-like"/>
    <property type="match status" value="1"/>
</dbReference>
<dbReference type="PROSITE" id="PS50110">
    <property type="entry name" value="RESPONSE_REGULATORY"/>
    <property type="match status" value="1"/>
</dbReference>
<dbReference type="SMART" id="SM00388">
    <property type="entry name" value="HisKA"/>
    <property type="match status" value="1"/>
</dbReference>
<reference evidence="18" key="1">
    <citation type="submission" date="2018-03" db="EMBL/GenBank/DDBJ databases">
        <authorList>
            <person name="Guldener U."/>
        </authorList>
    </citation>
    <scope>NUCLEOTIDE SEQUENCE</scope>
</reference>
<keyword evidence="5" id="KW-0808">Transferase</keyword>
<comment type="subcellular location">
    <subcellularLocation>
        <location evidence="2">Membrane</location>
    </subcellularLocation>
</comment>
<dbReference type="GO" id="GO:0007234">
    <property type="term" value="P:osmosensory signaling via phosphorelay pathway"/>
    <property type="evidence" value="ECO:0007669"/>
    <property type="project" value="UniProtKB-ARBA"/>
</dbReference>
<keyword evidence="19" id="KW-1185">Reference proteome</keyword>
<evidence type="ECO:0000256" key="6">
    <source>
        <dbReference type="ARBA" id="ARBA00022692"/>
    </source>
</evidence>
<dbReference type="FunFam" id="1.10.287.130:FF:000004">
    <property type="entry name" value="Ethylene receptor 1"/>
    <property type="match status" value="1"/>
</dbReference>
<dbReference type="SUPFAM" id="SSF55874">
    <property type="entry name" value="ATPase domain of HSP90 chaperone/DNA topoisomerase II/histidine kinase"/>
    <property type="match status" value="1"/>
</dbReference>
<feature type="region of interest" description="Disordered" evidence="15">
    <location>
        <begin position="743"/>
        <end position="786"/>
    </location>
</feature>
<keyword evidence="8 18" id="KW-0418">Kinase</keyword>
<name>A0AAE8SR37_9PEZI</name>
<keyword evidence="4 14" id="KW-0597">Phosphoprotein</keyword>
<keyword evidence="12" id="KW-0472">Membrane</keyword>
<evidence type="ECO:0000313" key="18">
    <source>
        <dbReference type="EMBL" id="SPN97301.1"/>
    </source>
</evidence>
<dbReference type="GO" id="GO:0005524">
    <property type="term" value="F:ATP binding"/>
    <property type="evidence" value="ECO:0007669"/>
    <property type="project" value="UniProtKB-KW"/>
</dbReference>
<dbReference type="Gene3D" id="1.10.287.130">
    <property type="match status" value="1"/>
</dbReference>
<evidence type="ECO:0000259" key="16">
    <source>
        <dbReference type="PROSITE" id="PS50109"/>
    </source>
</evidence>
<dbReference type="PANTHER" id="PTHR43719">
    <property type="entry name" value="TWO-COMPONENT HISTIDINE KINASE"/>
    <property type="match status" value="1"/>
</dbReference>
<evidence type="ECO:0000256" key="1">
    <source>
        <dbReference type="ARBA" id="ARBA00000085"/>
    </source>
</evidence>
<dbReference type="AlphaFoldDB" id="A0AAE8SR37"/>
<evidence type="ECO:0000256" key="13">
    <source>
        <dbReference type="ARBA" id="ARBA00023180"/>
    </source>
</evidence>
<evidence type="ECO:0000259" key="17">
    <source>
        <dbReference type="PROSITE" id="PS50110"/>
    </source>
</evidence>
<evidence type="ECO:0000256" key="7">
    <source>
        <dbReference type="ARBA" id="ARBA00022741"/>
    </source>
</evidence>
<dbReference type="Pfam" id="PF00512">
    <property type="entry name" value="HisKA"/>
    <property type="match status" value="1"/>
</dbReference>
<keyword evidence="13" id="KW-0325">Glycoprotein</keyword>
<dbReference type="InterPro" id="IPR001789">
    <property type="entry name" value="Sig_transdc_resp-reg_receiver"/>
</dbReference>
<feature type="modified residue" description="4-aspartylphosphate" evidence="14">
    <location>
        <position position="1042"/>
    </location>
</feature>
<dbReference type="InterPro" id="IPR003594">
    <property type="entry name" value="HATPase_dom"/>
</dbReference>
<evidence type="ECO:0000256" key="5">
    <source>
        <dbReference type="ARBA" id="ARBA00022679"/>
    </source>
</evidence>
<evidence type="ECO:0000313" key="19">
    <source>
        <dbReference type="Proteomes" id="UP001187682"/>
    </source>
</evidence>
<organism evidence="18 19">
    <name type="scientific">Cephalotrichum gorgonifer</name>
    <dbReference type="NCBI Taxonomy" id="2041049"/>
    <lineage>
        <taxon>Eukaryota</taxon>
        <taxon>Fungi</taxon>
        <taxon>Dikarya</taxon>
        <taxon>Ascomycota</taxon>
        <taxon>Pezizomycotina</taxon>
        <taxon>Sordariomycetes</taxon>
        <taxon>Hypocreomycetidae</taxon>
        <taxon>Microascales</taxon>
        <taxon>Microascaceae</taxon>
        <taxon>Cephalotrichum</taxon>
    </lineage>
</organism>
<dbReference type="PROSITE" id="PS50109">
    <property type="entry name" value="HIS_KIN"/>
    <property type="match status" value="1"/>
</dbReference>
<evidence type="ECO:0000256" key="8">
    <source>
        <dbReference type="ARBA" id="ARBA00022777"/>
    </source>
</evidence>
<evidence type="ECO:0000256" key="11">
    <source>
        <dbReference type="ARBA" id="ARBA00023012"/>
    </source>
</evidence>
<dbReference type="PRINTS" id="PR00344">
    <property type="entry name" value="BCTRLSENSOR"/>
</dbReference>
<keyword evidence="11" id="KW-0902">Two-component regulatory system</keyword>
<dbReference type="CDD" id="cd00082">
    <property type="entry name" value="HisKA"/>
    <property type="match status" value="1"/>
</dbReference>
<dbReference type="SMART" id="SM00448">
    <property type="entry name" value="REC"/>
    <property type="match status" value="1"/>
</dbReference>
<dbReference type="GO" id="GO:0005886">
    <property type="term" value="C:plasma membrane"/>
    <property type="evidence" value="ECO:0007669"/>
    <property type="project" value="UniProtKB-ARBA"/>
</dbReference>
<evidence type="ECO:0000256" key="4">
    <source>
        <dbReference type="ARBA" id="ARBA00022553"/>
    </source>
</evidence>
<dbReference type="FunFam" id="3.40.50.2300:FF:000289">
    <property type="entry name" value="Osmosensing histidine protein kinase SLN1"/>
    <property type="match status" value="1"/>
</dbReference>
<dbReference type="Proteomes" id="UP001187682">
    <property type="component" value="Unassembled WGS sequence"/>
</dbReference>
<dbReference type="GO" id="GO:0000155">
    <property type="term" value="F:phosphorelay sensor kinase activity"/>
    <property type="evidence" value="ECO:0007669"/>
    <property type="project" value="InterPro"/>
</dbReference>
<feature type="compositionally biased region" description="Polar residues" evidence="15">
    <location>
        <begin position="453"/>
        <end position="463"/>
    </location>
</feature>
<dbReference type="InterPro" id="IPR005467">
    <property type="entry name" value="His_kinase_dom"/>
</dbReference>
<keyword evidence="10" id="KW-1133">Transmembrane helix</keyword>
<dbReference type="Gene3D" id="3.30.565.10">
    <property type="entry name" value="Histidine kinase-like ATPase, C-terminal domain"/>
    <property type="match status" value="1"/>
</dbReference>
<evidence type="ECO:0000256" key="3">
    <source>
        <dbReference type="ARBA" id="ARBA00012438"/>
    </source>
</evidence>